<sequence length="447" mass="48657">MRRAIVRLIAVREARDQLRDRRTMFLILGLPVLMYPLFVGVGIVFVSMLKGKQLVVGVVGAEHLPQPGRPGPHPFPPLFAGDRFVDAYATPDLPDDPEAAAGRLTVTRLDPAPDAALNELLSSREVDVVVVVEPGLAERLERGERPVVRVMGREGEENSKLAVRRVMGVLRKWAAGVKTARFARAGLPADFDTPVDLRDPQSDKPVDKKLADELRDVLVKVIPLLLTMWVLTGAIYPAIDMTAGEKERGTMETLLISPAERTEIVAGKFLAVSALAFGTAVWNVMLMVLAVGVAQVLFPYPLLSMAGLAGCVVAALPVALLLAAGCITLGVFARSTKEGNYYMVPMFFLVLPLAYWSMAPGIELDAQMSWVPVTNALLVQQRLLSVRPDPFPWQHVPAVVVSMSACIGLALWAAVVQFRREAVLFREAEQGRAKFSLFGRRAAKGEG</sequence>
<dbReference type="PANTHER" id="PTHR43471">
    <property type="entry name" value="ABC TRANSPORTER PERMEASE"/>
    <property type="match status" value="1"/>
</dbReference>
<dbReference type="GO" id="GO:0140359">
    <property type="term" value="F:ABC-type transporter activity"/>
    <property type="evidence" value="ECO:0007669"/>
    <property type="project" value="InterPro"/>
</dbReference>
<keyword evidence="3" id="KW-1185">Reference proteome</keyword>
<name>A0A517XPF9_9BACT</name>
<feature type="transmembrane region" description="Helical" evidence="1">
    <location>
        <begin position="306"/>
        <end position="332"/>
    </location>
</feature>
<feature type="transmembrane region" description="Helical" evidence="1">
    <location>
        <begin position="25"/>
        <end position="49"/>
    </location>
</feature>
<reference evidence="2 3" key="1">
    <citation type="submission" date="2019-02" db="EMBL/GenBank/DDBJ databases">
        <title>Deep-cultivation of Planctomycetes and their phenomic and genomic characterization uncovers novel biology.</title>
        <authorList>
            <person name="Wiegand S."/>
            <person name="Jogler M."/>
            <person name="Boedeker C."/>
            <person name="Pinto D."/>
            <person name="Vollmers J."/>
            <person name="Rivas-Marin E."/>
            <person name="Kohn T."/>
            <person name="Peeters S.H."/>
            <person name="Heuer A."/>
            <person name="Rast P."/>
            <person name="Oberbeckmann S."/>
            <person name="Bunk B."/>
            <person name="Jeske O."/>
            <person name="Meyerdierks A."/>
            <person name="Storesund J.E."/>
            <person name="Kallscheuer N."/>
            <person name="Luecker S."/>
            <person name="Lage O.M."/>
            <person name="Pohl T."/>
            <person name="Merkel B.J."/>
            <person name="Hornburger P."/>
            <person name="Mueller R.-W."/>
            <person name="Bruemmer F."/>
            <person name="Labrenz M."/>
            <person name="Spormann A.M."/>
            <person name="Op den Camp H."/>
            <person name="Overmann J."/>
            <person name="Amann R."/>
            <person name="Jetten M.S.M."/>
            <person name="Mascher T."/>
            <person name="Medema M.H."/>
            <person name="Devos D.P."/>
            <person name="Kaster A.-K."/>
            <person name="Ovreas L."/>
            <person name="Rohde M."/>
            <person name="Galperin M.Y."/>
            <person name="Jogler C."/>
        </authorList>
    </citation>
    <scope>NUCLEOTIDE SEQUENCE [LARGE SCALE GENOMIC DNA]</scope>
    <source>
        <strain evidence="2 3">ETA_A1</strain>
    </source>
</reference>
<keyword evidence="1" id="KW-0812">Transmembrane</keyword>
<evidence type="ECO:0000313" key="2">
    <source>
        <dbReference type="EMBL" id="QDU19399.1"/>
    </source>
</evidence>
<protein>
    <submittedName>
        <fullName evidence="2">ABC-2 family transporter protein</fullName>
    </submittedName>
</protein>
<feature type="transmembrane region" description="Helical" evidence="1">
    <location>
        <begin position="217"/>
        <end position="239"/>
    </location>
</feature>
<dbReference type="RefSeq" id="WP_202920699.1">
    <property type="nucleotide sequence ID" value="NZ_CP036273.1"/>
</dbReference>
<evidence type="ECO:0000256" key="1">
    <source>
        <dbReference type="SAM" id="Phobius"/>
    </source>
</evidence>
<proteinExistence type="predicted"/>
<dbReference type="PANTHER" id="PTHR43471:SF3">
    <property type="entry name" value="ABC TRANSPORTER PERMEASE PROTEIN NATB"/>
    <property type="match status" value="1"/>
</dbReference>
<dbReference type="KEGG" id="uli:ETAA1_13230"/>
<gene>
    <name evidence="2" type="ORF">ETAA1_13230</name>
</gene>
<keyword evidence="1" id="KW-1133">Transmembrane helix</keyword>
<organism evidence="2 3">
    <name type="scientific">Urbifossiella limnaea</name>
    <dbReference type="NCBI Taxonomy" id="2528023"/>
    <lineage>
        <taxon>Bacteria</taxon>
        <taxon>Pseudomonadati</taxon>
        <taxon>Planctomycetota</taxon>
        <taxon>Planctomycetia</taxon>
        <taxon>Gemmatales</taxon>
        <taxon>Gemmataceae</taxon>
        <taxon>Urbifossiella</taxon>
    </lineage>
</organism>
<dbReference type="AlphaFoldDB" id="A0A517XPF9"/>
<dbReference type="GO" id="GO:0005886">
    <property type="term" value="C:plasma membrane"/>
    <property type="evidence" value="ECO:0007669"/>
    <property type="project" value="UniProtKB-SubCell"/>
</dbReference>
<accession>A0A517XPF9</accession>
<keyword evidence="1" id="KW-0472">Membrane</keyword>
<feature type="transmembrane region" description="Helical" evidence="1">
    <location>
        <begin position="269"/>
        <end position="294"/>
    </location>
</feature>
<dbReference type="Proteomes" id="UP000319576">
    <property type="component" value="Chromosome"/>
</dbReference>
<feature type="transmembrane region" description="Helical" evidence="1">
    <location>
        <begin position="396"/>
        <end position="416"/>
    </location>
</feature>
<dbReference type="EMBL" id="CP036273">
    <property type="protein sequence ID" value="QDU19399.1"/>
    <property type="molecule type" value="Genomic_DNA"/>
</dbReference>
<feature type="transmembrane region" description="Helical" evidence="1">
    <location>
        <begin position="339"/>
        <end position="358"/>
    </location>
</feature>
<evidence type="ECO:0000313" key="3">
    <source>
        <dbReference type="Proteomes" id="UP000319576"/>
    </source>
</evidence>
<dbReference type="Pfam" id="PF12679">
    <property type="entry name" value="ABC2_membrane_2"/>
    <property type="match status" value="1"/>
</dbReference>